<gene>
    <name evidence="1" type="ORF">KKP3000_003109</name>
</gene>
<reference evidence="1 2" key="1">
    <citation type="journal article" date="2024" name="Int. J. Mol. Sci.">
        <title>Exploration of Alicyclobacillus spp. Genome in Search of Antibiotic Resistance.</title>
        <authorList>
            <person name="Bucka-Kolendo J."/>
            <person name="Kiousi D.E."/>
            <person name="Dekowska A."/>
            <person name="Mikolajczuk-Szczyrba A."/>
            <person name="Karadedos D.M."/>
            <person name="Michael P."/>
            <person name="Galanis A."/>
            <person name="Sokolowska B."/>
        </authorList>
    </citation>
    <scope>NUCLEOTIDE SEQUENCE [LARGE SCALE GENOMIC DNA]</scope>
    <source>
        <strain evidence="1 2">KKP 3000</strain>
    </source>
</reference>
<organism evidence="1 2">
    <name type="scientific">Alicyclobacillus fastidiosus</name>
    <dbReference type="NCBI Taxonomy" id="392011"/>
    <lineage>
        <taxon>Bacteria</taxon>
        <taxon>Bacillati</taxon>
        <taxon>Bacillota</taxon>
        <taxon>Bacilli</taxon>
        <taxon>Bacillales</taxon>
        <taxon>Alicyclobacillaceae</taxon>
        <taxon>Alicyclobacillus</taxon>
    </lineage>
</organism>
<dbReference type="RefSeq" id="WP_275473484.1">
    <property type="nucleotide sequence ID" value="NZ_CP162940.1"/>
</dbReference>
<evidence type="ECO:0000313" key="1">
    <source>
        <dbReference type="EMBL" id="MFB5193163.1"/>
    </source>
</evidence>
<evidence type="ECO:0000313" key="2">
    <source>
        <dbReference type="Proteomes" id="UP001579974"/>
    </source>
</evidence>
<sequence length="65" mass="7511">MKNINPEDLRLTDAEKKACLEVGEKHGWSYWIIENALVRVKLGEKPPEHIMKLVKETQKIAKKLA</sequence>
<keyword evidence="2" id="KW-1185">Reference proteome</keyword>
<protein>
    <submittedName>
        <fullName evidence="1">Uncharacterized protein</fullName>
    </submittedName>
</protein>
<proteinExistence type="predicted"/>
<accession>A0ABV5ALK8</accession>
<dbReference type="EMBL" id="JBDXSU010000044">
    <property type="protein sequence ID" value="MFB5193163.1"/>
    <property type="molecule type" value="Genomic_DNA"/>
</dbReference>
<name>A0ABV5ALK8_9BACL</name>
<dbReference type="Proteomes" id="UP001579974">
    <property type="component" value="Unassembled WGS sequence"/>
</dbReference>
<comment type="caution">
    <text evidence="1">The sequence shown here is derived from an EMBL/GenBank/DDBJ whole genome shotgun (WGS) entry which is preliminary data.</text>
</comment>